<feature type="region of interest" description="Disordered" evidence="1">
    <location>
        <begin position="1"/>
        <end position="32"/>
    </location>
</feature>
<reference evidence="2 3" key="1">
    <citation type="submission" date="2020-02" db="EMBL/GenBank/DDBJ databases">
        <authorList>
            <person name="Ma Q."/>
            <person name="Huang Y."/>
            <person name="Song X."/>
            <person name="Pei D."/>
        </authorList>
    </citation>
    <scope>NUCLEOTIDE SEQUENCE [LARGE SCALE GENOMIC DNA]</scope>
    <source>
        <strain evidence="2">Sxm20200214</strain>
        <tissue evidence="2">Leaf</tissue>
    </source>
</reference>
<feature type="region of interest" description="Disordered" evidence="1">
    <location>
        <begin position="49"/>
        <end position="100"/>
    </location>
</feature>
<name>A0A8X7RK86_BRACI</name>
<dbReference type="EMBL" id="JAAMPC010000010">
    <property type="protein sequence ID" value="KAG2289775.1"/>
    <property type="molecule type" value="Genomic_DNA"/>
</dbReference>
<dbReference type="Proteomes" id="UP000886595">
    <property type="component" value="Unassembled WGS sequence"/>
</dbReference>
<accession>A0A8X7RK86</accession>
<evidence type="ECO:0000313" key="2">
    <source>
        <dbReference type="EMBL" id="KAG2289775.1"/>
    </source>
</evidence>
<keyword evidence="3" id="KW-1185">Reference proteome</keyword>
<feature type="compositionally biased region" description="Polar residues" evidence="1">
    <location>
        <begin position="69"/>
        <end position="88"/>
    </location>
</feature>
<sequence length="129" mass="13786">MSSASSSVNNSPRARTNAHATSARSRWKGCSTDASCPCATRHLLTRPKHPVLRVEGSSQKEDNHHGPHNFNNFSYMNGFNTNPVQTPATGAGQKPSPGKGWKMFTTASKLTVGVVSNALFGLSIESLFA</sequence>
<dbReference type="AlphaFoldDB" id="A0A8X7RK86"/>
<organism evidence="2 3">
    <name type="scientific">Brassica carinata</name>
    <name type="common">Ethiopian mustard</name>
    <name type="synonym">Abyssinian cabbage</name>
    <dbReference type="NCBI Taxonomy" id="52824"/>
    <lineage>
        <taxon>Eukaryota</taxon>
        <taxon>Viridiplantae</taxon>
        <taxon>Streptophyta</taxon>
        <taxon>Embryophyta</taxon>
        <taxon>Tracheophyta</taxon>
        <taxon>Spermatophyta</taxon>
        <taxon>Magnoliopsida</taxon>
        <taxon>eudicotyledons</taxon>
        <taxon>Gunneridae</taxon>
        <taxon>Pentapetalae</taxon>
        <taxon>rosids</taxon>
        <taxon>malvids</taxon>
        <taxon>Brassicales</taxon>
        <taxon>Brassicaceae</taxon>
        <taxon>Brassiceae</taxon>
        <taxon>Brassica</taxon>
    </lineage>
</organism>
<evidence type="ECO:0000256" key="1">
    <source>
        <dbReference type="SAM" id="MobiDB-lite"/>
    </source>
</evidence>
<gene>
    <name evidence="2" type="ORF">Bca52824_049379</name>
</gene>
<proteinExistence type="predicted"/>
<feature type="compositionally biased region" description="Low complexity" evidence="1">
    <location>
        <begin position="1"/>
        <end position="11"/>
    </location>
</feature>
<evidence type="ECO:0000313" key="3">
    <source>
        <dbReference type="Proteomes" id="UP000886595"/>
    </source>
</evidence>
<feature type="compositionally biased region" description="Polar residues" evidence="1">
    <location>
        <begin position="12"/>
        <end position="24"/>
    </location>
</feature>
<comment type="caution">
    <text evidence="2">The sequence shown here is derived from an EMBL/GenBank/DDBJ whole genome shotgun (WGS) entry which is preliminary data.</text>
</comment>
<protein>
    <submittedName>
        <fullName evidence="2">Uncharacterized protein</fullName>
    </submittedName>
</protein>